<keyword evidence="3" id="KW-1185">Reference proteome</keyword>
<gene>
    <name evidence="2" type="ORF">Fcan01_17570</name>
</gene>
<name>A0A226DR27_FOLCA</name>
<keyword evidence="1" id="KW-0472">Membrane</keyword>
<organism evidence="2 3">
    <name type="scientific">Folsomia candida</name>
    <name type="common">Springtail</name>
    <dbReference type="NCBI Taxonomy" id="158441"/>
    <lineage>
        <taxon>Eukaryota</taxon>
        <taxon>Metazoa</taxon>
        <taxon>Ecdysozoa</taxon>
        <taxon>Arthropoda</taxon>
        <taxon>Hexapoda</taxon>
        <taxon>Collembola</taxon>
        <taxon>Entomobryomorpha</taxon>
        <taxon>Isotomoidea</taxon>
        <taxon>Isotomidae</taxon>
        <taxon>Proisotominae</taxon>
        <taxon>Folsomia</taxon>
    </lineage>
</organism>
<proteinExistence type="predicted"/>
<feature type="transmembrane region" description="Helical" evidence="1">
    <location>
        <begin position="65"/>
        <end position="82"/>
    </location>
</feature>
<keyword evidence="1" id="KW-1133">Transmembrane helix</keyword>
<evidence type="ECO:0000313" key="3">
    <source>
        <dbReference type="Proteomes" id="UP000198287"/>
    </source>
</evidence>
<keyword evidence="1" id="KW-0812">Transmembrane</keyword>
<dbReference type="AlphaFoldDB" id="A0A226DR27"/>
<comment type="caution">
    <text evidence="2">The sequence shown here is derived from an EMBL/GenBank/DDBJ whole genome shotgun (WGS) entry which is preliminary data.</text>
</comment>
<dbReference type="OrthoDB" id="6361347at2759"/>
<dbReference type="PANTHER" id="PTHR37159">
    <property type="entry name" value="GH11867P"/>
    <property type="match status" value="1"/>
</dbReference>
<dbReference type="Gene3D" id="2.60.120.620">
    <property type="entry name" value="q2cbj1_9rhob like domain"/>
    <property type="match status" value="1"/>
</dbReference>
<dbReference type="Proteomes" id="UP000198287">
    <property type="component" value="Unassembled WGS sequence"/>
</dbReference>
<reference evidence="2 3" key="1">
    <citation type="submission" date="2015-12" db="EMBL/GenBank/DDBJ databases">
        <title>The genome of Folsomia candida.</title>
        <authorList>
            <person name="Faddeeva A."/>
            <person name="Derks M.F."/>
            <person name="Anvar Y."/>
            <person name="Smit S."/>
            <person name="Van Straalen N."/>
            <person name="Roelofs D."/>
        </authorList>
    </citation>
    <scope>NUCLEOTIDE SEQUENCE [LARGE SCALE GENOMIC DNA]</scope>
    <source>
        <strain evidence="2 3">VU population</strain>
        <tissue evidence="2">Whole body</tissue>
    </source>
</reference>
<dbReference type="PANTHER" id="PTHR37159:SF1">
    <property type="entry name" value="GH11867P"/>
    <property type="match status" value="1"/>
</dbReference>
<evidence type="ECO:0000256" key="1">
    <source>
        <dbReference type="SAM" id="Phobius"/>
    </source>
</evidence>
<protein>
    <submittedName>
        <fullName evidence="2">Uncharacterized protein</fullName>
    </submittedName>
</protein>
<sequence>MRPNKVTKSSPEKPGVTFYTKFFQELIQEGSITDGNSATLLEIDEIPWINYELLAKGREFVKQNYALVVITMLVADTIGFVGKQIASTLFKSLYPENVCSGRFLSTYRTKMCEWLLSNFSSGGANSEFVLAIQRVRKLHKKLTIHNAGCMKFREKRMSNTYIFSRSPLKPIILPEGIQYPAEYTELLACIREDLRSVDTTDYPSHVISWTPSMYFTQLDVTLVAFGMFAPFIVYPHKVGLYTTFEEDEGLQGYVHIWAVISKMLGVQDRFNLALHPDRDLYMEVITKVGIASLKMADESVIFCIEKMIQGLANNTVPYSVTTKSLIYQAMELADIKGEKVWGMMNWCDKWTYYNAKVFTYCMRFSLMESSNPSNTSDMVNPQLPSKLPKLEDDDKIKPKLLQYLDQFSTDVRSGKFVTEFKMQNIPTIELKVIETGELLKFPLPPVPIEIEELAASELEIINIQDWLKVEEAIPPGVKDKFGLDSYQISVSLQKLLIQTPGDRFPPNLDDFCNQPNEESLTKKRFGHLVIQLPSLYTGGDFCFTHEDESQIYDLSTANGNVTCLIFFTKIEHAHCEILTGIRSCLIYNLVVESNESDFKLPQAPTLKNIAPPLSQIILEWRLSPNPPRLLILKGAHKKLTFSGINGLANTLGPILRANGVTLFHGTFAQIGASLQEFEIDAIPYIRQIKLLASPDILVENAFSSFYSNERINLDDSDSDSEDDRGLNFDLAIDQREQDDDCDVDIYLFFRSSDTPGGEGEDIFENEGWVKDFEFWRFHSHLFLMRCHYSVDSSELFHAAKSLLSLDIHEESDEGDDCFQNFAHFKELLDIYMMLEDSEILQEFLQLCVQKSDFNVLFGILLKSGVEMGMLKASLREFFDLQGTQSEDDFHRKIEKYCLHIRSFDFSVDKDREKIYFDAFSALLEKYKELQNADKFSAKTEIAVVTEFFKISEVWKYNMLNFVGSRSPEFAKQVLFYCTCNSLGGLEAGWVRFVTELYCSTKLLENWINEGEHGPEEETFLYIFFMIVEKVGADIRGLLSDVRRYKRLVRVLSHLANSQNVGNPEGENEGKKPGVLGKFWVPFATSLKARIEAVLYSDEDNEYHEYYERVSNKSEASGELVLGTDTLDEINKLLNIVEND</sequence>
<evidence type="ECO:0000313" key="2">
    <source>
        <dbReference type="EMBL" id="OXA47304.1"/>
    </source>
</evidence>
<dbReference type="EMBL" id="LNIX01000013">
    <property type="protein sequence ID" value="OXA47304.1"/>
    <property type="molecule type" value="Genomic_DNA"/>
</dbReference>
<accession>A0A226DR27</accession>